<keyword evidence="6" id="KW-1185">Reference proteome</keyword>
<dbReference type="Pfam" id="PF00201">
    <property type="entry name" value="UDPGT"/>
    <property type="match status" value="1"/>
</dbReference>
<proteinExistence type="inferred from homology"/>
<keyword evidence="3" id="KW-0328">Glycosyltransferase</keyword>
<evidence type="ECO:0000313" key="5">
    <source>
        <dbReference type="EMBL" id="CAL5086675.1"/>
    </source>
</evidence>
<dbReference type="GO" id="GO:0016757">
    <property type="term" value="F:glycosyltransferase activity"/>
    <property type="evidence" value="ECO:0007669"/>
    <property type="project" value="UniProtKB-KW"/>
</dbReference>
<evidence type="ECO:0000256" key="3">
    <source>
        <dbReference type="RuleBase" id="RU003718"/>
    </source>
</evidence>
<gene>
    <name evidence="5" type="ORF">URODEC1_LOCUS111730</name>
</gene>
<accession>A0ABC9G2L5</accession>
<dbReference type="PANTHER" id="PTHR11926:SF1392">
    <property type="entry name" value="GLYCOSYLTRANSFERASE"/>
    <property type="match status" value="1"/>
</dbReference>
<dbReference type="FunFam" id="3.40.50.2000:FF:000128">
    <property type="entry name" value="Glycosyltransferase"/>
    <property type="match status" value="1"/>
</dbReference>
<evidence type="ECO:0000256" key="2">
    <source>
        <dbReference type="ARBA" id="ARBA00022679"/>
    </source>
</evidence>
<dbReference type="SUPFAM" id="SSF53756">
    <property type="entry name" value="UDP-Glycosyltransferase/glycogen phosphorylase"/>
    <property type="match status" value="1"/>
</dbReference>
<dbReference type="InterPro" id="IPR002213">
    <property type="entry name" value="UDP_glucos_trans"/>
</dbReference>
<keyword evidence="2 3" id="KW-0808">Transferase</keyword>
<dbReference type="CDD" id="cd03784">
    <property type="entry name" value="GT1_Gtf-like"/>
    <property type="match status" value="1"/>
</dbReference>
<comment type="similarity">
    <text evidence="1 3">Belongs to the UDP-glycosyltransferase family.</text>
</comment>
<sequence>MAEAAADMAHVLVFPVPLQGHLNIFLHFSTGLLRAGLHVTFLHTDHNLRRLGAAAREAAAASPRLRFLSIPDGLPDDDPRAVDGIPRLVQALSTTGTAAYRDLLASLRRGAAGGAAAADGFPPVTCVVADGLMQFAWDIAEELGVPAIAFRAASAASFLAFLSVPRLVELGELPFPEGGGDLDEPLRGVPGMESFLRRRDLPMQCRSLQDPLLKVVVAATVHSCKARALMLNTTASLEGPSLAHLAEETRHVFAVGPLHAMSPAPAVATSLWRHDDGCMAWLDGQADRSVVYISLGSLAVISHEQFTEFLFGLVAAGYPFLWTLRSDMLGASQDAALREALAAFGEDRALVVAWAPQRDVLRHRAVGCFLTHAGWNSVIEGVAEGVPMVCWPFFGDQQINSRFMGAVWRNGLDMKDVCERGVVEGMVREAMESDEIRRSARALADQVGRDIADGGSSAMEFKRLVGFIRELSSTSAAENDGQNQE</sequence>
<dbReference type="EMBL" id="OZ075118">
    <property type="protein sequence ID" value="CAL5086675.1"/>
    <property type="molecule type" value="Genomic_DNA"/>
</dbReference>
<name>A0ABC9G2L5_9POAL</name>
<reference evidence="5" key="1">
    <citation type="submission" date="2024-10" db="EMBL/GenBank/DDBJ databases">
        <authorList>
            <person name="Ryan C."/>
        </authorList>
    </citation>
    <scope>NUCLEOTIDE SEQUENCE [LARGE SCALE GENOMIC DNA]</scope>
</reference>
<dbReference type="InterPro" id="IPR035595">
    <property type="entry name" value="UDP_glycos_trans_CS"/>
</dbReference>
<evidence type="ECO:0000256" key="4">
    <source>
        <dbReference type="RuleBase" id="RU362057"/>
    </source>
</evidence>
<organism evidence="5 6">
    <name type="scientific">Urochloa decumbens</name>
    <dbReference type="NCBI Taxonomy" id="240449"/>
    <lineage>
        <taxon>Eukaryota</taxon>
        <taxon>Viridiplantae</taxon>
        <taxon>Streptophyta</taxon>
        <taxon>Embryophyta</taxon>
        <taxon>Tracheophyta</taxon>
        <taxon>Spermatophyta</taxon>
        <taxon>Magnoliopsida</taxon>
        <taxon>Liliopsida</taxon>
        <taxon>Poales</taxon>
        <taxon>Poaceae</taxon>
        <taxon>PACMAD clade</taxon>
        <taxon>Panicoideae</taxon>
        <taxon>Panicodae</taxon>
        <taxon>Paniceae</taxon>
        <taxon>Melinidinae</taxon>
        <taxon>Urochloa</taxon>
    </lineage>
</organism>
<dbReference type="Proteomes" id="UP001497457">
    <property type="component" value="Chromosome 8b"/>
</dbReference>
<dbReference type="EC" id="2.4.1.-" evidence="4"/>
<dbReference type="PROSITE" id="PS00375">
    <property type="entry name" value="UDPGT"/>
    <property type="match status" value="1"/>
</dbReference>
<evidence type="ECO:0000313" key="6">
    <source>
        <dbReference type="Proteomes" id="UP001497457"/>
    </source>
</evidence>
<dbReference type="Gene3D" id="3.40.50.2000">
    <property type="entry name" value="Glycogen Phosphorylase B"/>
    <property type="match status" value="2"/>
</dbReference>
<evidence type="ECO:0000256" key="1">
    <source>
        <dbReference type="ARBA" id="ARBA00009995"/>
    </source>
</evidence>
<dbReference type="AlphaFoldDB" id="A0ABC9G2L5"/>
<protein>
    <recommendedName>
        <fullName evidence="4">Glycosyltransferase</fullName>
        <ecNumber evidence="4">2.4.1.-</ecNumber>
    </recommendedName>
</protein>
<dbReference type="PANTHER" id="PTHR11926">
    <property type="entry name" value="GLUCOSYL/GLUCURONOSYL TRANSFERASES"/>
    <property type="match status" value="1"/>
</dbReference>
<dbReference type="FunFam" id="3.40.50.2000:FF:000198">
    <property type="entry name" value="Glycosyltransferase"/>
    <property type="match status" value="1"/>
</dbReference>